<dbReference type="EC" id="2.7.7.18" evidence="11"/>
<dbReference type="PANTHER" id="PTHR39321:SF3">
    <property type="entry name" value="PHOSPHOPANTETHEINE ADENYLYLTRANSFERASE"/>
    <property type="match status" value="1"/>
</dbReference>
<proteinExistence type="inferred from homology"/>
<evidence type="ECO:0000256" key="8">
    <source>
        <dbReference type="ARBA" id="ARBA00022840"/>
    </source>
</evidence>
<dbReference type="InterPro" id="IPR014729">
    <property type="entry name" value="Rossmann-like_a/b/a_fold"/>
</dbReference>
<evidence type="ECO:0000256" key="4">
    <source>
        <dbReference type="ARBA" id="ARBA00022642"/>
    </source>
</evidence>
<dbReference type="Proteomes" id="UP001205748">
    <property type="component" value="Unassembled WGS sequence"/>
</dbReference>
<evidence type="ECO:0000256" key="2">
    <source>
        <dbReference type="ARBA" id="ARBA00005019"/>
    </source>
</evidence>
<evidence type="ECO:0000256" key="7">
    <source>
        <dbReference type="ARBA" id="ARBA00022741"/>
    </source>
</evidence>
<evidence type="ECO:0000256" key="10">
    <source>
        <dbReference type="ARBA" id="ARBA00048721"/>
    </source>
</evidence>
<organism evidence="13 14">
    <name type="scientific">Irregularibacter muris</name>
    <dbReference type="NCBI Taxonomy" id="1796619"/>
    <lineage>
        <taxon>Bacteria</taxon>
        <taxon>Bacillati</taxon>
        <taxon>Bacillota</taxon>
        <taxon>Clostridia</taxon>
        <taxon>Eubacteriales</taxon>
        <taxon>Eubacteriaceae</taxon>
        <taxon>Irregularibacter</taxon>
    </lineage>
</organism>
<dbReference type="Gene3D" id="3.40.50.620">
    <property type="entry name" value="HUPs"/>
    <property type="match status" value="1"/>
</dbReference>
<evidence type="ECO:0000256" key="5">
    <source>
        <dbReference type="ARBA" id="ARBA00022679"/>
    </source>
</evidence>
<keyword evidence="7 11" id="KW-0547">Nucleotide-binding</keyword>
<dbReference type="RefSeq" id="WP_257533385.1">
    <property type="nucleotide sequence ID" value="NZ_JANKAS010000023.1"/>
</dbReference>
<dbReference type="NCBIfam" id="NF000840">
    <property type="entry name" value="PRK00071.1-3"/>
    <property type="match status" value="1"/>
</dbReference>
<keyword evidence="4 11" id="KW-0662">Pyridine nucleotide biosynthesis</keyword>
<dbReference type="EMBL" id="JANKAS010000023">
    <property type="protein sequence ID" value="MCR1900229.1"/>
    <property type="molecule type" value="Genomic_DNA"/>
</dbReference>
<dbReference type="GO" id="GO:0009435">
    <property type="term" value="P:NAD+ biosynthetic process"/>
    <property type="evidence" value="ECO:0007669"/>
    <property type="project" value="UniProtKB-UniRule"/>
</dbReference>
<keyword evidence="5 11" id="KW-0808">Transferase</keyword>
<keyword evidence="9 11" id="KW-0520">NAD</keyword>
<feature type="domain" description="Cytidyltransferase-like" evidence="12">
    <location>
        <begin position="16"/>
        <end position="185"/>
    </location>
</feature>
<comment type="similarity">
    <text evidence="3 11">Belongs to the NadD family.</text>
</comment>
<dbReference type="Pfam" id="PF01467">
    <property type="entry name" value="CTP_transf_like"/>
    <property type="match status" value="1"/>
</dbReference>
<keyword evidence="6 11" id="KW-0548">Nucleotidyltransferase</keyword>
<gene>
    <name evidence="11 13" type="primary">nadD</name>
    <name evidence="13" type="ORF">NSA47_14775</name>
</gene>
<dbReference type="InterPro" id="IPR005248">
    <property type="entry name" value="NadD/NMNAT"/>
</dbReference>
<accession>A0AAE3HK30</accession>
<name>A0AAE3HK30_9FIRM</name>
<keyword evidence="14" id="KW-1185">Reference proteome</keyword>
<evidence type="ECO:0000256" key="11">
    <source>
        <dbReference type="HAMAP-Rule" id="MF_00244"/>
    </source>
</evidence>
<comment type="catalytic activity">
    <reaction evidence="10 11">
        <text>nicotinate beta-D-ribonucleotide + ATP + H(+) = deamido-NAD(+) + diphosphate</text>
        <dbReference type="Rhea" id="RHEA:22860"/>
        <dbReference type="ChEBI" id="CHEBI:15378"/>
        <dbReference type="ChEBI" id="CHEBI:30616"/>
        <dbReference type="ChEBI" id="CHEBI:33019"/>
        <dbReference type="ChEBI" id="CHEBI:57502"/>
        <dbReference type="ChEBI" id="CHEBI:58437"/>
        <dbReference type="EC" id="2.7.7.18"/>
    </reaction>
</comment>
<evidence type="ECO:0000259" key="12">
    <source>
        <dbReference type="Pfam" id="PF01467"/>
    </source>
</evidence>
<dbReference type="PANTHER" id="PTHR39321">
    <property type="entry name" value="NICOTINATE-NUCLEOTIDE ADENYLYLTRANSFERASE-RELATED"/>
    <property type="match status" value="1"/>
</dbReference>
<evidence type="ECO:0000256" key="1">
    <source>
        <dbReference type="ARBA" id="ARBA00002324"/>
    </source>
</evidence>
<evidence type="ECO:0000313" key="14">
    <source>
        <dbReference type="Proteomes" id="UP001205748"/>
    </source>
</evidence>
<dbReference type="AlphaFoldDB" id="A0AAE3HK30"/>
<comment type="function">
    <text evidence="1 11">Catalyzes the reversible adenylation of nicotinate mononucleotide (NaMN) to nicotinic acid adenine dinucleotide (NaAD).</text>
</comment>
<dbReference type="SUPFAM" id="SSF52374">
    <property type="entry name" value="Nucleotidylyl transferase"/>
    <property type="match status" value="1"/>
</dbReference>
<dbReference type="GO" id="GO:0005524">
    <property type="term" value="F:ATP binding"/>
    <property type="evidence" value="ECO:0007669"/>
    <property type="project" value="UniProtKB-KW"/>
</dbReference>
<comment type="caution">
    <text evidence="13">The sequence shown here is derived from an EMBL/GenBank/DDBJ whole genome shotgun (WGS) entry which is preliminary data.</text>
</comment>
<evidence type="ECO:0000313" key="13">
    <source>
        <dbReference type="EMBL" id="MCR1900229.1"/>
    </source>
</evidence>
<dbReference type="FunFam" id="3.40.50.620:FF:000039">
    <property type="entry name" value="Probable nicotinate-nucleotide adenylyltransferase"/>
    <property type="match status" value="1"/>
</dbReference>
<dbReference type="HAMAP" id="MF_00244">
    <property type="entry name" value="NaMN_adenylyltr"/>
    <property type="match status" value="1"/>
</dbReference>
<sequence>MAYLKENKEKPEKIGILGGTFDPIHYGHLVIAQWAKEEFSLDKVLFVPAGTPPHKLHKEVLMGKHRYRMTTLATNTNPNFKVSSMEMNRLGPSYTIDTIKDLRKEYGKDTFLYFITGADSVLDFYTWKDYEELIKSCYFIAATREGYDVEKFNQRIEEIHELFGHRIFKMDIPDLDISSTNLRKRINQGKSVKYLLPETVEQYIIENKLYKDLKG</sequence>
<comment type="pathway">
    <text evidence="2 11">Cofactor biosynthesis; NAD(+) biosynthesis; deamido-NAD(+) from nicotinate D-ribonucleotide: step 1/1.</text>
</comment>
<keyword evidence="8 11" id="KW-0067">ATP-binding</keyword>
<evidence type="ECO:0000256" key="9">
    <source>
        <dbReference type="ARBA" id="ARBA00023027"/>
    </source>
</evidence>
<evidence type="ECO:0000256" key="6">
    <source>
        <dbReference type="ARBA" id="ARBA00022695"/>
    </source>
</evidence>
<dbReference type="GO" id="GO:0004515">
    <property type="term" value="F:nicotinate-nucleotide adenylyltransferase activity"/>
    <property type="evidence" value="ECO:0007669"/>
    <property type="project" value="UniProtKB-UniRule"/>
</dbReference>
<dbReference type="NCBIfam" id="TIGR00125">
    <property type="entry name" value="cyt_tran_rel"/>
    <property type="match status" value="1"/>
</dbReference>
<reference evidence="13" key="1">
    <citation type="submission" date="2022-07" db="EMBL/GenBank/DDBJ databases">
        <title>Enhanced cultured diversity of the mouse gut microbiota enables custom-made synthetic communities.</title>
        <authorList>
            <person name="Afrizal A."/>
        </authorList>
    </citation>
    <scope>NUCLEOTIDE SEQUENCE</scope>
    <source>
        <strain evidence="13">DSM 28593</strain>
    </source>
</reference>
<dbReference type="NCBIfam" id="TIGR00482">
    <property type="entry name" value="nicotinate (nicotinamide) nucleotide adenylyltransferase"/>
    <property type="match status" value="1"/>
</dbReference>
<protein>
    <recommendedName>
        <fullName evidence="11">Probable nicotinate-nucleotide adenylyltransferase</fullName>
        <ecNumber evidence="11">2.7.7.18</ecNumber>
    </recommendedName>
    <alternativeName>
        <fullName evidence="11">Deamido-NAD(+) diphosphorylase</fullName>
    </alternativeName>
    <alternativeName>
        <fullName evidence="11">Deamido-NAD(+) pyrophosphorylase</fullName>
    </alternativeName>
    <alternativeName>
        <fullName evidence="11">Nicotinate mononucleotide adenylyltransferase</fullName>
        <shortName evidence="11">NaMN adenylyltransferase</shortName>
    </alternativeName>
</protein>
<dbReference type="InterPro" id="IPR004821">
    <property type="entry name" value="Cyt_trans-like"/>
</dbReference>
<evidence type="ECO:0000256" key="3">
    <source>
        <dbReference type="ARBA" id="ARBA00009014"/>
    </source>
</evidence>
<dbReference type="CDD" id="cd02165">
    <property type="entry name" value="NMNAT"/>
    <property type="match status" value="1"/>
</dbReference>